<keyword evidence="3" id="KW-1185">Reference proteome</keyword>
<dbReference type="AlphaFoldDB" id="A0AAE0H911"/>
<evidence type="ECO:0000313" key="2">
    <source>
        <dbReference type="EMBL" id="KAK3292179.1"/>
    </source>
</evidence>
<evidence type="ECO:0000313" key="3">
    <source>
        <dbReference type="Proteomes" id="UP001278766"/>
    </source>
</evidence>
<name>A0AAE0H911_9PEZI</name>
<dbReference type="Proteomes" id="UP001278766">
    <property type="component" value="Unassembled WGS sequence"/>
</dbReference>
<dbReference type="RefSeq" id="XP_062655693.1">
    <property type="nucleotide sequence ID" value="XM_062806827.1"/>
</dbReference>
<accession>A0AAE0H911</accession>
<dbReference type="GeneID" id="87843775"/>
<feature type="region of interest" description="Disordered" evidence="1">
    <location>
        <begin position="181"/>
        <end position="204"/>
    </location>
</feature>
<dbReference type="EMBL" id="JAUEPN010000007">
    <property type="protein sequence ID" value="KAK3292179.1"/>
    <property type="molecule type" value="Genomic_DNA"/>
</dbReference>
<comment type="caution">
    <text evidence="2">The sequence shown here is derived from an EMBL/GenBank/DDBJ whole genome shotgun (WGS) entry which is preliminary data.</text>
</comment>
<reference evidence="2" key="1">
    <citation type="journal article" date="2023" name="Mol. Phylogenet. Evol.">
        <title>Genome-scale phylogeny and comparative genomics of the fungal order Sordariales.</title>
        <authorList>
            <person name="Hensen N."/>
            <person name="Bonometti L."/>
            <person name="Westerberg I."/>
            <person name="Brannstrom I.O."/>
            <person name="Guillou S."/>
            <person name="Cros-Aarteil S."/>
            <person name="Calhoun S."/>
            <person name="Haridas S."/>
            <person name="Kuo A."/>
            <person name="Mondo S."/>
            <person name="Pangilinan J."/>
            <person name="Riley R."/>
            <person name="LaButti K."/>
            <person name="Andreopoulos B."/>
            <person name="Lipzen A."/>
            <person name="Chen C."/>
            <person name="Yan M."/>
            <person name="Daum C."/>
            <person name="Ng V."/>
            <person name="Clum A."/>
            <person name="Steindorff A."/>
            <person name="Ohm R.A."/>
            <person name="Martin F."/>
            <person name="Silar P."/>
            <person name="Natvig D.O."/>
            <person name="Lalanne C."/>
            <person name="Gautier V."/>
            <person name="Ament-Velasquez S.L."/>
            <person name="Kruys A."/>
            <person name="Hutchinson M.I."/>
            <person name="Powell A.J."/>
            <person name="Barry K."/>
            <person name="Miller A.N."/>
            <person name="Grigoriev I.V."/>
            <person name="Debuchy R."/>
            <person name="Gladieux P."/>
            <person name="Hiltunen Thoren M."/>
            <person name="Johannesson H."/>
        </authorList>
    </citation>
    <scope>NUCLEOTIDE SEQUENCE</scope>
    <source>
        <strain evidence="2">CBS 168.71</strain>
    </source>
</reference>
<reference evidence="2" key="2">
    <citation type="submission" date="2023-06" db="EMBL/GenBank/DDBJ databases">
        <authorList>
            <consortium name="Lawrence Berkeley National Laboratory"/>
            <person name="Haridas S."/>
            <person name="Hensen N."/>
            <person name="Bonometti L."/>
            <person name="Westerberg I."/>
            <person name="Brannstrom I.O."/>
            <person name="Guillou S."/>
            <person name="Cros-Aarteil S."/>
            <person name="Calhoun S."/>
            <person name="Kuo A."/>
            <person name="Mondo S."/>
            <person name="Pangilinan J."/>
            <person name="Riley R."/>
            <person name="Labutti K."/>
            <person name="Andreopoulos B."/>
            <person name="Lipzen A."/>
            <person name="Chen C."/>
            <person name="Yanf M."/>
            <person name="Daum C."/>
            <person name="Ng V."/>
            <person name="Clum A."/>
            <person name="Steindorff A."/>
            <person name="Ohm R."/>
            <person name="Martin F."/>
            <person name="Silar P."/>
            <person name="Natvig D."/>
            <person name="Lalanne C."/>
            <person name="Gautier V."/>
            <person name="Ament-Velasquez S.L."/>
            <person name="Kruys A."/>
            <person name="Hutchinson M.I."/>
            <person name="Powell A.J."/>
            <person name="Barry K."/>
            <person name="Miller A.N."/>
            <person name="Grigoriev I.V."/>
            <person name="Debuchy R."/>
            <person name="Gladieux P."/>
            <person name="Thoren M.H."/>
            <person name="Johannesson H."/>
        </authorList>
    </citation>
    <scope>NUCLEOTIDE SEQUENCE</scope>
    <source>
        <strain evidence="2">CBS 168.71</strain>
    </source>
</reference>
<sequence length="778" mass="88788">MAPGIPDEPIQATPPVLFEHFKKLYWSTLQDEARNMIEFHRELMGLRHDLSHGDRLDSSYLDSFRKIFNIWLGGQADVTDPPELNSIFDETIRRAQENLQEPSNDRSYHVSRLILQSHVEEVEVNSFGDHVRRVVRGILCGGCGNLIRSAVFYECEHGCEAGSWYEFVKGEPRWFQDEKLADEPPPTEGMQTQNTPADHHNPPYRLCTIYSRRQRMRLSRLEMAQTRIKKAHANEGKAQPKQRWHERFVENTVRATEDSGSELLSSARPVGLMVKSHFAPAGNFHLALMFGPLVFESGVKGSNHGVRVSPRPPPTLFAGKAVETQSEWPRQRLPILFKDRCSGQPKLGYTIDEVDQTPRPILACVKRVYGAAFSGYPESNAASQQEVIRCLAREGVGYAKIPRSKSAAARRMALDKAAQRLVQQMEKCIGREVDKHLERFGRRLVDLRDNVDWNFMMNNCQLLVNRLLQGDKDFEYSIPLFPSSLMSSSNRDDERSEDDHYRWPRYLVSFGNHIEGFGRSLYQPNCLITSYCQSMPMVEYDVLEYISWRSQQQQSEPNTHTRALGALSRLRQGGDDDTLPVNHLWLMPGDTLSLLQFHLVRQAQKYHGQAGGAWIDNRLRVLQLLDIYGAFAGALGVSLFNLLQTNRELLGQVTIPHARVLGNMRADESVRVTRMLGSRRAVVYDITGRVPSAMAHAVVHRNRRREERKKGEPVHGEEVLSRIVAWFVTPLSLVSPSAAAGLGALFRLHHGYWITLNVMGHTYVRQWLFKKAENMRDF</sequence>
<protein>
    <submittedName>
        <fullName evidence="2">Uncharacterized protein</fullName>
    </submittedName>
</protein>
<proteinExistence type="predicted"/>
<organism evidence="2 3">
    <name type="scientific">Chaetomium fimeti</name>
    <dbReference type="NCBI Taxonomy" id="1854472"/>
    <lineage>
        <taxon>Eukaryota</taxon>
        <taxon>Fungi</taxon>
        <taxon>Dikarya</taxon>
        <taxon>Ascomycota</taxon>
        <taxon>Pezizomycotina</taxon>
        <taxon>Sordariomycetes</taxon>
        <taxon>Sordariomycetidae</taxon>
        <taxon>Sordariales</taxon>
        <taxon>Chaetomiaceae</taxon>
        <taxon>Chaetomium</taxon>
    </lineage>
</organism>
<gene>
    <name evidence="2" type="ORF">B0H64DRAFT_445138</name>
</gene>
<evidence type="ECO:0000256" key="1">
    <source>
        <dbReference type="SAM" id="MobiDB-lite"/>
    </source>
</evidence>